<dbReference type="GO" id="GO:0060090">
    <property type="term" value="F:molecular adaptor activity"/>
    <property type="evidence" value="ECO:0007669"/>
    <property type="project" value="TreeGrafter"/>
</dbReference>
<feature type="domain" description="Anaphase-promoting complex subunit 1 middle" evidence="7">
    <location>
        <begin position="560"/>
        <end position="821"/>
    </location>
</feature>
<dbReference type="VEuPathDB" id="AmoebaDB:ACA1_283080"/>
<dbReference type="Proteomes" id="UP000011083">
    <property type="component" value="Unassembled WGS sequence"/>
</dbReference>
<dbReference type="EMBL" id="KB007908">
    <property type="protein sequence ID" value="ELR21121.1"/>
    <property type="molecule type" value="Genomic_DNA"/>
</dbReference>
<gene>
    <name evidence="8" type="ORF">ACA1_283080</name>
</gene>
<dbReference type="InterPro" id="IPR049255">
    <property type="entry name" value="Apc1_N"/>
</dbReference>
<reference evidence="8 9" key="1">
    <citation type="journal article" date="2013" name="Genome Biol.">
        <title>Genome of Acanthamoeba castellanii highlights extensive lateral gene transfer and early evolution of tyrosine kinase signaling.</title>
        <authorList>
            <person name="Clarke M."/>
            <person name="Lohan A.J."/>
            <person name="Liu B."/>
            <person name="Lagkouvardos I."/>
            <person name="Roy S."/>
            <person name="Zafar N."/>
            <person name="Bertelli C."/>
            <person name="Schilde C."/>
            <person name="Kianianmomeni A."/>
            <person name="Burglin T.R."/>
            <person name="Frech C."/>
            <person name="Turcotte B."/>
            <person name="Kopec K.O."/>
            <person name="Synnott J.M."/>
            <person name="Choo C."/>
            <person name="Paponov I."/>
            <person name="Finkler A."/>
            <person name="Soon Heng Tan C."/>
            <person name="Hutchins A.P."/>
            <person name="Weinmeier T."/>
            <person name="Rattei T."/>
            <person name="Chu J.S."/>
            <person name="Gimenez G."/>
            <person name="Irimia M."/>
            <person name="Rigden D.J."/>
            <person name="Fitzpatrick D.A."/>
            <person name="Lorenzo-Morales J."/>
            <person name="Bateman A."/>
            <person name="Chiu C.H."/>
            <person name="Tang P."/>
            <person name="Hegemann P."/>
            <person name="Fromm H."/>
            <person name="Raoult D."/>
            <person name="Greub G."/>
            <person name="Miranda-Saavedra D."/>
            <person name="Chen N."/>
            <person name="Nash P."/>
            <person name="Ginger M.L."/>
            <person name="Horn M."/>
            <person name="Schaap P."/>
            <person name="Caler L."/>
            <person name="Loftus B."/>
        </authorList>
    </citation>
    <scope>NUCLEOTIDE SEQUENCE [LARGE SCALE GENOMIC DNA]</scope>
    <source>
        <strain evidence="8 9">Neff</strain>
    </source>
</reference>
<evidence type="ECO:0000256" key="5">
    <source>
        <dbReference type="SAM" id="MobiDB-lite"/>
    </source>
</evidence>
<dbReference type="Pfam" id="PF12859">
    <property type="entry name" value="ANAPC1"/>
    <property type="match status" value="2"/>
</dbReference>
<keyword evidence="9" id="KW-1185">Reference proteome</keyword>
<dbReference type="OrthoDB" id="26401at2759"/>
<feature type="domain" description="Anaphase-promoting complex subunit 1 N-terminal" evidence="6">
    <location>
        <begin position="377"/>
        <end position="524"/>
    </location>
</feature>
<evidence type="ECO:0000256" key="3">
    <source>
        <dbReference type="ARBA" id="ARBA00022776"/>
    </source>
</evidence>
<organism evidence="8 9">
    <name type="scientific">Acanthamoeba castellanii (strain ATCC 30010 / Neff)</name>
    <dbReference type="NCBI Taxonomy" id="1257118"/>
    <lineage>
        <taxon>Eukaryota</taxon>
        <taxon>Amoebozoa</taxon>
        <taxon>Discosea</taxon>
        <taxon>Longamoebia</taxon>
        <taxon>Centramoebida</taxon>
        <taxon>Acanthamoebidae</taxon>
        <taxon>Acanthamoeba</taxon>
    </lineage>
</organism>
<accession>L8H9P0</accession>
<name>L8H9P0_ACACF</name>
<evidence type="ECO:0000313" key="9">
    <source>
        <dbReference type="Proteomes" id="UP000011083"/>
    </source>
</evidence>
<dbReference type="InterPro" id="IPR024990">
    <property type="entry name" value="Apc1"/>
</dbReference>
<evidence type="ECO:0000256" key="2">
    <source>
        <dbReference type="ARBA" id="ARBA00022618"/>
    </source>
</evidence>
<feature type="domain" description="Anaphase-promoting complex subunit 1 N-terminal" evidence="6">
    <location>
        <begin position="33"/>
        <end position="142"/>
    </location>
</feature>
<dbReference type="OMA" id="CEWIESQ"/>
<dbReference type="STRING" id="1257118.L8H9P0"/>
<dbReference type="GO" id="GO:0031145">
    <property type="term" value="P:anaphase-promoting complex-dependent catabolic process"/>
    <property type="evidence" value="ECO:0007669"/>
    <property type="project" value="TreeGrafter"/>
</dbReference>
<dbReference type="KEGG" id="acan:ACA1_283080"/>
<evidence type="ECO:0000313" key="8">
    <source>
        <dbReference type="EMBL" id="ELR21121.1"/>
    </source>
</evidence>
<evidence type="ECO:0000256" key="1">
    <source>
        <dbReference type="ARBA" id="ARBA00010547"/>
    </source>
</evidence>
<dbReference type="PANTHER" id="PTHR12827">
    <property type="entry name" value="MEIOTIC CHECKPOINT REGULATOR TSG24 FAMILY MEMBER"/>
    <property type="match status" value="1"/>
</dbReference>
<dbReference type="GeneID" id="14921999"/>
<sequence length="1585" mass="173797">MEACHLSHLCDFTPFGRSIVLPPIDVNEFNENYELTPLIGAPEDGEEIIEHEIYIAGHKVVWSSGGRLFKTLNLPSSVRQAIWCTFASESAGDDNRHCLCVLHIDGLTIYTKGGFIYPVVLPCKVRHIWALPAGLLLERDQSEYELSDSQTPSLFSLLHPLEDVFPVAIRSEPSQDGTDAQGGTTSSMPMHLPKHQVLYSSSSFPLLVIYDFTRCCHTFWTIEDLRPSPEDALPPVPTPTELAVAPPPSEEGLLFHPRLAITCFHTATAGHEDEEHCPPSSSIFECTVLSQAKSEAPQAHTILEERSLLCLIRRDLLGQTVAVDALALSFDGADRKPSLAFAFSHPAMAAVGVRLPSQWRASVVGSSIDGRCSSSSSSATHLLVLHPNDRSLRLYAGAHFLATCSLRVPPAPADKATLYDDEDSLLFSPVKPVGNEGATQTIVDLRDAVGNRVNALLSSGRTVRISVDTNTSSPLVQDCLDSLRCVLPLELTYDILSRLLQAEQPTTTDQPHHEPEWHSFAQMLLALFSVAYPVTNKSVAKPPPQQQKLKLATGRRPGQEDDEHWRFLISTEYHHSHHNNYVFHSFADPPRHVGPTDATAPALDSKGETGLREKWKDRNTTRQCFLALHLVYENYKLSALRHSDLLLLAGLNYQLALRMGWTMHVDYYLRDFPHLFAKDLVTSEEASDEPEVSSINSWLHARLGSLASASPAFPTLPHGVCDNTRKICRLYDILLGGDGKAFESAKAAQQQSRAPTPGRRNAPEEATVFAIVEEGLTQKDIEVLPFGVALPLQEAIAKCRVNPPSDWPVSAYTLIGRDDIAVQFSANTDVSHYLHRNPAAKEESDEQKAVKHQSDDDDEVLANEVACLRFGRDQRLRAVLDMLLSSKPIVIAPVEQTGVTDHEAQAEQQAKLGRLAQRTAALSVGRGMFTLNSKWPLLTEPISIPPLVMDGKERGSPGTIALDRATLAPDLFEWAQFHNGVATGLRLIAAESQESGSGGEAITSTWIAYNRPNELSNEHAGFLMALGLQGHLSGLGMTKVFEYLSKSHEMTSMGLLLGMAATRRGTMDAGVAKLLSIHLPALLPPSSTDLDVGPWVQIASLIGVGLLYQGTADRHMVEVLLKEIGKPPGDDRRMDREAYSLTAGLALGLVALARGSSAPGLADLHIEDRLHRYIYGGREEQHGAYIGYGGAEMRASKVKSSLVLEPGPGNVDITSPGATLALGLMWLKTNSAEEAARIQIPDTRFLLMSVRPDLLLVRVLSKNLILWDAIEPSEEWLMCQLPAILHHLPRSRGGEADAMRQAQACMVAGACMVLGLRFAGTANQKARTVLTNRLLYFIKRAKTLVGPEKQDRQIIGVCINVASLALAVVMAGTGDLDTLRILRRLHRRISPQISYGDHMATHMAIGFLFLGAGRYTLSTSNEAIGALVPHHLLAPASSSSFGNDPLLLSIYLQNVRLIATYYNATARKKAAPNADEAPLIQPTLFNSFLHRLHSHFIRRFELIPDDVKRAYFGPLPPASSSSSAHDEHRRALALMLAYYDLPHPQRLRQPGQQRPPRPATFVQLALRYPHVSPSLLSAIHRLLVA</sequence>
<dbReference type="GO" id="GO:0007091">
    <property type="term" value="P:metaphase/anaphase transition of mitotic cell cycle"/>
    <property type="evidence" value="ECO:0007669"/>
    <property type="project" value="TreeGrafter"/>
</dbReference>
<dbReference type="InterPro" id="IPR011989">
    <property type="entry name" value="ARM-like"/>
</dbReference>
<feature type="region of interest" description="Disordered" evidence="5">
    <location>
        <begin position="537"/>
        <end position="558"/>
    </location>
</feature>
<dbReference type="InterPro" id="IPR046794">
    <property type="entry name" value="Apc1_MidN"/>
</dbReference>
<dbReference type="RefSeq" id="XP_004344864.1">
    <property type="nucleotide sequence ID" value="XM_004344814.1"/>
</dbReference>
<evidence type="ECO:0000259" key="7">
    <source>
        <dbReference type="Pfam" id="PF20518"/>
    </source>
</evidence>
<keyword evidence="4" id="KW-0131">Cell cycle</keyword>
<comment type="similarity">
    <text evidence="1">Belongs to the APC1 family.</text>
</comment>
<dbReference type="GO" id="GO:0070979">
    <property type="term" value="P:protein K11-linked ubiquitination"/>
    <property type="evidence" value="ECO:0007669"/>
    <property type="project" value="TreeGrafter"/>
</dbReference>
<dbReference type="Gene3D" id="1.25.10.10">
    <property type="entry name" value="Leucine-rich Repeat Variant"/>
    <property type="match status" value="2"/>
</dbReference>
<dbReference type="GO" id="GO:0051301">
    <property type="term" value="P:cell division"/>
    <property type="evidence" value="ECO:0007669"/>
    <property type="project" value="UniProtKB-KW"/>
</dbReference>
<dbReference type="Pfam" id="PF20518">
    <property type="entry name" value="Apc1_MidN"/>
    <property type="match status" value="1"/>
</dbReference>
<keyword evidence="2" id="KW-0132">Cell division</keyword>
<dbReference type="GO" id="GO:0005680">
    <property type="term" value="C:anaphase-promoting complex"/>
    <property type="evidence" value="ECO:0007669"/>
    <property type="project" value="InterPro"/>
</dbReference>
<dbReference type="PANTHER" id="PTHR12827:SF3">
    <property type="entry name" value="ANAPHASE-PROMOTING COMPLEX SUBUNIT 1"/>
    <property type="match status" value="1"/>
</dbReference>
<protein>
    <submittedName>
        <fullName evidence="8">Anaphase promoting complex subunit 1, putative</fullName>
    </submittedName>
</protein>
<evidence type="ECO:0000259" key="6">
    <source>
        <dbReference type="Pfam" id="PF12859"/>
    </source>
</evidence>
<keyword evidence="3" id="KW-0498">Mitosis</keyword>
<proteinExistence type="inferred from homology"/>
<evidence type="ECO:0000256" key="4">
    <source>
        <dbReference type="ARBA" id="ARBA00023306"/>
    </source>
</evidence>